<feature type="region of interest" description="Disordered" evidence="1">
    <location>
        <begin position="208"/>
        <end position="228"/>
    </location>
</feature>
<gene>
    <name evidence="2" type="ORF">CCHR01_10870</name>
</gene>
<organism evidence="2 3">
    <name type="scientific">Colletotrichum chrysophilum</name>
    <dbReference type="NCBI Taxonomy" id="1836956"/>
    <lineage>
        <taxon>Eukaryota</taxon>
        <taxon>Fungi</taxon>
        <taxon>Dikarya</taxon>
        <taxon>Ascomycota</taxon>
        <taxon>Pezizomycotina</taxon>
        <taxon>Sordariomycetes</taxon>
        <taxon>Hypocreomycetidae</taxon>
        <taxon>Glomerellales</taxon>
        <taxon>Glomerellaceae</taxon>
        <taxon>Colletotrichum</taxon>
        <taxon>Colletotrichum gloeosporioides species complex</taxon>
    </lineage>
</organism>
<proteinExistence type="predicted"/>
<feature type="region of interest" description="Disordered" evidence="1">
    <location>
        <begin position="83"/>
        <end position="109"/>
    </location>
</feature>
<name>A0AAD9EGD2_9PEZI</name>
<sequence>MTLFPLLLDRRPVRRFLIPSKPPVRSAAVLPSPTAQYDLLSTYFQRPASAARPFPLTLGHSSSHQRPCPWICSPQWSAYRWKGANGRRRKGRKRRSPWMRSGPPVGTDTSDQLHRPFSVLLRQRPAGTAPRFSRVLPRLPELRACLALAAGTHVWNGSMCMGRTLCRWNNWTIFLRMHRTRPLSLQQEEMRYPVISSPLITTSLSRDSGVNFSESEQPHTTARSAPTTRPVLFNAQNMTNTPTPTPPCGKGSLSATVVSTEAQLASAKKASFLLHSRKGKVCRHPGIPLTSQRQQQPMTTTPSLRRSNKSQMETCRYRSKFAESIQEVKSGQTLSLAVLAAFVFGPRRTV</sequence>
<accession>A0AAD9EGD2</accession>
<feature type="compositionally biased region" description="Basic residues" evidence="1">
    <location>
        <begin position="85"/>
        <end position="97"/>
    </location>
</feature>
<dbReference type="EMBL" id="JAQOWY010000234">
    <property type="protein sequence ID" value="KAK1846482.1"/>
    <property type="molecule type" value="Genomic_DNA"/>
</dbReference>
<feature type="compositionally biased region" description="Polar residues" evidence="1">
    <location>
        <begin position="289"/>
        <end position="311"/>
    </location>
</feature>
<dbReference type="AlphaFoldDB" id="A0AAD9EGD2"/>
<evidence type="ECO:0000313" key="2">
    <source>
        <dbReference type="EMBL" id="KAK1846482.1"/>
    </source>
</evidence>
<feature type="region of interest" description="Disordered" evidence="1">
    <location>
        <begin position="283"/>
        <end position="311"/>
    </location>
</feature>
<reference evidence="2" key="1">
    <citation type="submission" date="2023-01" db="EMBL/GenBank/DDBJ databases">
        <title>Colletotrichum chrysophilum M932 genome sequence.</title>
        <authorList>
            <person name="Baroncelli R."/>
        </authorList>
    </citation>
    <scope>NUCLEOTIDE SEQUENCE</scope>
    <source>
        <strain evidence="2">M932</strain>
    </source>
</reference>
<evidence type="ECO:0000256" key="1">
    <source>
        <dbReference type="SAM" id="MobiDB-lite"/>
    </source>
</evidence>
<comment type="caution">
    <text evidence="2">The sequence shown here is derived from an EMBL/GenBank/DDBJ whole genome shotgun (WGS) entry which is preliminary data.</text>
</comment>
<feature type="compositionally biased region" description="Polar residues" evidence="1">
    <location>
        <begin position="208"/>
        <end position="227"/>
    </location>
</feature>
<protein>
    <submittedName>
        <fullName evidence="2">Uncharacterized protein</fullName>
    </submittedName>
</protein>
<dbReference type="Proteomes" id="UP001243330">
    <property type="component" value="Unassembled WGS sequence"/>
</dbReference>
<evidence type="ECO:0000313" key="3">
    <source>
        <dbReference type="Proteomes" id="UP001243330"/>
    </source>
</evidence>
<keyword evidence="3" id="KW-1185">Reference proteome</keyword>